<evidence type="ECO:0000313" key="3">
    <source>
        <dbReference type="EMBL" id="SFR97314.1"/>
    </source>
</evidence>
<evidence type="ECO:0000256" key="1">
    <source>
        <dbReference type="SAM" id="Phobius"/>
    </source>
</evidence>
<keyword evidence="1" id="KW-1133">Transmembrane helix</keyword>
<feature type="domain" description="LysM" evidence="2">
    <location>
        <begin position="38"/>
        <end position="89"/>
    </location>
</feature>
<dbReference type="STRING" id="37658.SAMN05661086_02989"/>
<feature type="transmembrane region" description="Helical" evidence="1">
    <location>
        <begin position="6"/>
        <end position="26"/>
    </location>
</feature>
<dbReference type="InterPro" id="IPR036779">
    <property type="entry name" value="LysM_dom_sf"/>
</dbReference>
<organism evidence="3 4">
    <name type="scientific">Anaeromicropila populeti</name>
    <dbReference type="NCBI Taxonomy" id="37658"/>
    <lineage>
        <taxon>Bacteria</taxon>
        <taxon>Bacillati</taxon>
        <taxon>Bacillota</taxon>
        <taxon>Clostridia</taxon>
        <taxon>Lachnospirales</taxon>
        <taxon>Lachnospiraceae</taxon>
        <taxon>Anaeromicropila</taxon>
    </lineage>
</organism>
<dbReference type="PROSITE" id="PS51782">
    <property type="entry name" value="LYSM"/>
    <property type="match status" value="1"/>
</dbReference>
<dbReference type="Proteomes" id="UP000199659">
    <property type="component" value="Unassembled WGS sequence"/>
</dbReference>
<accession>A0A1I6L1H2</accession>
<dbReference type="RefSeq" id="WP_177214750.1">
    <property type="nucleotide sequence ID" value="NZ_FOYZ01000012.1"/>
</dbReference>
<dbReference type="CDD" id="cd00118">
    <property type="entry name" value="LysM"/>
    <property type="match status" value="1"/>
</dbReference>
<name>A0A1I6L1H2_9FIRM</name>
<evidence type="ECO:0000259" key="2">
    <source>
        <dbReference type="PROSITE" id="PS51782"/>
    </source>
</evidence>
<dbReference type="EMBL" id="FOYZ01000012">
    <property type="protein sequence ID" value="SFR97314.1"/>
    <property type="molecule type" value="Genomic_DNA"/>
</dbReference>
<protein>
    <submittedName>
        <fullName evidence="3">LysM domain-containing protein</fullName>
    </submittedName>
</protein>
<dbReference type="SMART" id="SM00257">
    <property type="entry name" value="LysM"/>
    <property type="match status" value="1"/>
</dbReference>
<keyword evidence="1" id="KW-0472">Membrane</keyword>
<proteinExistence type="predicted"/>
<dbReference type="AlphaFoldDB" id="A0A1I6L1H2"/>
<dbReference type="PROSITE" id="PS51257">
    <property type="entry name" value="PROKAR_LIPOPROTEIN"/>
    <property type="match status" value="1"/>
</dbReference>
<dbReference type="Gene3D" id="3.10.350.10">
    <property type="entry name" value="LysM domain"/>
    <property type="match status" value="1"/>
</dbReference>
<keyword evidence="4" id="KW-1185">Reference proteome</keyword>
<sequence length="95" mass="10884">MKGRFIIIIILSVILVSCCISITVLASDPQVNNMKKVDSVYIQKGDTLWEIAAQYYTDEQESMDDFIIEIKNCNQLTSDTIHAGRYIIIPYYESQ</sequence>
<gene>
    <name evidence="3" type="ORF">SAMN05661086_02989</name>
</gene>
<dbReference type="InterPro" id="IPR018392">
    <property type="entry name" value="LysM"/>
</dbReference>
<reference evidence="3 4" key="1">
    <citation type="submission" date="2016-10" db="EMBL/GenBank/DDBJ databases">
        <authorList>
            <person name="de Groot N.N."/>
        </authorList>
    </citation>
    <scope>NUCLEOTIDE SEQUENCE [LARGE SCALE GENOMIC DNA]</scope>
    <source>
        <strain evidence="3 4">743A</strain>
    </source>
</reference>
<dbReference type="Pfam" id="PF01476">
    <property type="entry name" value="LysM"/>
    <property type="match status" value="1"/>
</dbReference>
<keyword evidence="1" id="KW-0812">Transmembrane</keyword>
<evidence type="ECO:0000313" key="4">
    <source>
        <dbReference type="Proteomes" id="UP000199659"/>
    </source>
</evidence>
<dbReference type="SUPFAM" id="SSF54106">
    <property type="entry name" value="LysM domain"/>
    <property type="match status" value="1"/>
</dbReference>